<name>A0A660S4B8_UNCT6</name>
<gene>
    <name evidence="1" type="ORF">DRP44_08560</name>
</gene>
<dbReference type="InterPro" id="IPR011050">
    <property type="entry name" value="Pectin_lyase_fold/virulence"/>
</dbReference>
<evidence type="ECO:0000313" key="1">
    <source>
        <dbReference type="EMBL" id="RKX64264.1"/>
    </source>
</evidence>
<dbReference type="SMART" id="SM00710">
    <property type="entry name" value="PbH1"/>
    <property type="match status" value="3"/>
</dbReference>
<dbReference type="Gene3D" id="2.160.20.10">
    <property type="entry name" value="Single-stranded right-handed beta-helix, Pectin lyase-like"/>
    <property type="match status" value="1"/>
</dbReference>
<dbReference type="EMBL" id="QNBC01000178">
    <property type="protein sequence ID" value="RKX64264.1"/>
    <property type="molecule type" value="Genomic_DNA"/>
</dbReference>
<dbReference type="InterPro" id="IPR012334">
    <property type="entry name" value="Pectin_lyas_fold"/>
</dbReference>
<feature type="non-terminal residue" evidence="1">
    <location>
        <position position="529"/>
    </location>
</feature>
<organism evidence="1 2">
    <name type="scientific">candidate division TA06 bacterium</name>
    <dbReference type="NCBI Taxonomy" id="2250710"/>
    <lineage>
        <taxon>Bacteria</taxon>
        <taxon>Bacteria division TA06</taxon>
    </lineage>
</organism>
<dbReference type="SUPFAM" id="SSF51126">
    <property type="entry name" value="Pectin lyase-like"/>
    <property type="match status" value="1"/>
</dbReference>
<evidence type="ECO:0008006" key="3">
    <source>
        <dbReference type="Google" id="ProtNLM"/>
    </source>
</evidence>
<protein>
    <recommendedName>
        <fullName evidence="3">Right handed beta helix domain-containing protein</fullName>
    </recommendedName>
</protein>
<reference evidence="1 2" key="1">
    <citation type="submission" date="2018-06" db="EMBL/GenBank/DDBJ databases">
        <title>Extensive metabolic versatility and redundancy in microbially diverse, dynamic hydrothermal sediments.</title>
        <authorList>
            <person name="Dombrowski N."/>
            <person name="Teske A."/>
            <person name="Baker B.J."/>
        </authorList>
    </citation>
    <scope>NUCLEOTIDE SEQUENCE [LARGE SCALE GENOMIC DNA]</scope>
    <source>
        <strain evidence="1">B35_G9</strain>
    </source>
</reference>
<evidence type="ECO:0000313" key="2">
    <source>
        <dbReference type="Proteomes" id="UP000282321"/>
    </source>
</evidence>
<proteinExistence type="predicted"/>
<dbReference type="InterPro" id="IPR006626">
    <property type="entry name" value="PbH1"/>
</dbReference>
<sequence>MVIKECELIISFIFIMILLNISNKIFAMNYEVGPGMSYENIGDVPWESINAGDSVLINYRLEPYREKWVIARTGTELANIVIYGIPGSEGELPIIDGQNATTREELNYWSEERGIINIGGSNYPSQIPNYIVIENLDIKDARPPYSFTNDQGQVGNYSNNASSIYVIEGDHITVRNCIIHDCGNGFFVSHNASNVLVEGCYIYDNGIEGSGYQHNNYTEAKGIIFQYNYFGPLRVDCNGNNLKDRSCGTVIRYNWIEGGNRQLDLVDSDYSEIYNDTSYRKTFVYGNILIEQSNEGNSQICHYGGDGGNISQYRKGTLYFYNNTIISKRSGYTTLLRLSTNDEYCDARNNVVYVTENGNNLALLDAHGTINIRNNWFKSGWTNSHQGGSFDGNVIDSGGIVTGDSPGFENWGAENYHLGDSSSCIDMGSVLPYEIIPEYNVNYQYIKHCQYENRPLDNSIDIGAYEYDIGGIVNKSVYIYPNPCRVYTGQRFITFNNLSSNDIIRIYNISGKLVHNSGNIINNNYRWSV</sequence>
<dbReference type="AlphaFoldDB" id="A0A660S4B8"/>
<dbReference type="Proteomes" id="UP000282321">
    <property type="component" value="Unassembled WGS sequence"/>
</dbReference>
<accession>A0A660S4B8</accession>
<comment type="caution">
    <text evidence="1">The sequence shown here is derived from an EMBL/GenBank/DDBJ whole genome shotgun (WGS) entry which is preliminary data.</text>
</comment>